<keyword evidence="1" id="KW-0863">Zinc-finger</keyword>
<dbReference type="SUPFAM" id="SSF57756">
    <property type="entry name" value="Retrovirus zinc finger-like domains"/>
    <property type="match status" value="1"/>
</dbReference>
<dbReference type="InterPro" id="IPR036875">
    <property type="entry name" value="Znf_CCHC_sf"/>
</dbReference>
<evidence type="ECO:0000256" key="2">
    <source>
        <dbReference type="SAM" id="MobiDB-lite"/>
    </source>
</evidence>
<dbReference type="EMBL" id="BDIP01002234">
    <property type="protein sequence ID" value="GCA63080.1"/>
    <property type="molecule type" value="Genomic_DNA"/>
</dbReference>
<feature type="compositionally biased region" description="Low complexity" evidence="2">
    <location>
        <begin position="14"/>
        <end position="25"/>
    </location>
</feature>
<feature type="compositionally biased region" description="Basic and acidic residues" evidence="2">
    <location>
        <begin position="48"/>
        <end position="58"/>
    </location>
</feature>
<evidence type="ECO:0000256" key="1">
    <source>
        <dbReference type="PROSITE-ProRule" id="PRU00047"/>
    </source>
</evidence>
<proteinExistence type="predicted"/>
<feature type="region of interest" description="Disordered" evidence="2">
    <location>
        <begin position="1"/>
        <end position="120"/>
    </location>
</feature>
<dbReference type="AlphaFoldDB" id="A0A391NQH0"/>
<dbReference type="InterPro" id="IPR051714">
    <property type="entry name" value="Znf_CCHC_NABP"/>
</dbReference>
<dbReference type="SMART" id="SM00343">
    <property type="entry name" value="ZnF_C2HC"/>
    <property type="match status" value="2"/>
</dbReference>
<keyword evidence="5" id="KW-1185">Reference proteome</keyword>
<protein>
    <recommendedName>
        <fullName evidence="3">CCHC-type domain-containing protein</fullName>
    </recommendedName>
</protein>
<comment type="caution">
    <text evidence="4">The sequence shown here is derived from an EMBL/GenBank/DDBJ whole genome shotgun (WGS) entry which is preliminary data.</text>
</comment>
<feature type="domain" description="CCHC-type" evidence="3">
    <location>
        <begin position="255"/>
        <end position="270"/>
    </location>
</feature>
<name>A0A391NQH0_9EUKA</name>
<evidence type="ECO:0000259" key="3">
    <source>
        <dbReference type="PROSITE" id="PS50158"/>
    </source>
</evidence>
<dbReference type="Pfam" id="PF00098">
    <property type="entry name" value="zf-CCHC"/>
    <property type="match status" value="2"/>
</dbReference>
<sequence length="282" mass="31134">MNRFSLLATPTEGAVEAPKAVVAEAPKPKAKKAQKPRGEFGSMFVGGAKEDTHKDSKRNPAPSTRRRDHDRQSGPRRDAPKGGFGKGGAGRVEDEIRNQGAEEVVVSDAEEVETTPAVPEIKKVTLKEYRATEELAEANKVEARALVADDLANVNVVTRNDDSMAAFSGKAKTQKSKTKKGKMDLTSKVMSSAPRRERSGDRSERKPRGERTEGDRKPRGERLCYNCNKPGHIGRDCPEPKKERKPRAEGAERLCYNCNKPGHIGRDCPEPKKERKPRAQKE</sequence>
<dbReference type="OrthoDB" id="3863715at2759"/>
<evidence type="ECO:0000313" key="5">
    <source>
        <dbReference type="Proteomes" id="UP000265618"/>
    </source>
</evidence>
<gene>
    <name evidence="4" type="ORF">KIPB_007724</name>
</gene>
<dbReference type="Gene3D" id="4.10.60.10">
    <property type="entry name" value="Zinc finger, CCHC-type"/>
    <property type="match status" value="2"/>
</dbReference>
<organism evidence="4 5">
    <name type="scientific">Kipferlia bialata</name>
    <dbReference type="NCBI Taxonomy" id="797122"/>
    <lineage>
        <taxon>Eukaryota</taxon>
        <taxon>Metamonada</taxon>
        <taxon>Carpediemonas-like organisms</taxon>
        <taxon>Kipferlia</taxon>
    </lineage>
</organism>
<reference evidence="4 5" key="1">
    <citation type="journal article" date="2018" name="PLoS ONE">
        <title>The draft genome of Kipferlia bialata reveals reductive genome evolution in fornicate parasites.</title>
        <authorList>
            <person name="Tanifuji G."/>
            <person name="Takabayashi S."/>
            <person name="Kume K."/>
            <person name="Takagi M."/>
            <person name="Nakayama T."/>
            <person name="Kamikawa R."/>
            <person name="Inagaki Y."/>
            <person name="Hashimoto T."/>
        </authorList>
    </citation>
    <scope>NUCLEOTIDE SEQUENCE [LARGE SCALE GENOMIC DNA]</scope>
    <source>
        <strain evidence="4">NY0173</strain>
    </source>
</reference>
<keyword evidence="1" id="KW-0479">Metal-binding</keyword>
<feature type="compositionally biased region" description="Basic and acidic residues" evidence="2">
    <location>
        <begin position="194"/>
        <end position="222"/>
    </location>
</feature>
<accession>A0A391NQH0</accession>
<dbReference type="InterPro" id="IPR001878">
    <property type="entry name" value="Znf_CCHC"/>
</dbReference>
<dbReference type="PROSITE" id="PS50158">
    <property type="entry name" value="ZF_CCHC"/>
    <property type="match status" value="2"/>
</dbReference>
<feature type="compositionally biased region" description="Basic and acidic residues" evidence="2">
    <location>
        <begin position="233"/>
        <end position="252"/>
    </location>
</feature>
<dbReference type="PANTHER" id="PTHR23002">
    <property type="entry name" value="ZINC FINGER CCHC DOMAIN CONTAINING PROTEIN"/>
    <property type="match status" value="1"/>
</dbReference>
<feature type="compositionally biased region" description="Basic and acidic residues" evidence="2">
    <location>
        <begin position="264"/>
        <end position="282"/>
    </location>
</feature>
<feature type="domain" description="CCHC-type" evidence="3">
    <location>
        <begin position="224"/>
        <end position="239"/>
    </location>
</feature>
<dbReference type="GO" id="GO:0003676">
    <property type="term" value="F:nucleic acid binding"/>
    <property type="evidence" value="ECO:0007669"/>
    <property type="project" value="InterPro"/>
</dbReference>
<dbReference type="GO" id="GO:0008270">
    <property type="term" value="F:zinc ion binding"/>
    <property type="evidence" value="ECO:0007669"/>
    <property type="project" value="UniProtKB-KW"/>
</dbReference>
<feature type="region of interest" description="Disordered" evidence="2">
    <location>
        <begin position="159"/>
        <end position="282"/>
    </location>
</feature>
<feature type="compositionally biased region" description="Basic and acidic residues" evidence="2">
    <location>
        <begin position="65"/>
        <end position="80"/>
    </location>
</feature>
<evidence type="ECO:0000313" key="4">
    <source>
        <dbReference type="EMBL" id="GCA63080.1"/>
    </source>
</evidence>
<keyword evidence="1" id="KW-0862">Zinc</keyword>
<dbReference type="Proteomes" id="UP000265618">
    <property type="component" value="Unassembled WGS sequence"/>
</dbReference>